<dbReference type="GO" id="GO:0005737">
    <property type="term" value="C:cytoplasm"/>
    <property type="evidence" value="ECO:0007669"/>
    <property type="project" value="UniProtKB-ARBA"/>
</dbReference>
<keyword evidence="8" id="KW-0594">Phospholipid biosynthesis</keyword>
<dbReference type="InterPro" id="IPR029021">
    <property type="entry name" value="Prot-tyrosine_phosphatase-like"/>
</dbReference>
<comment type="catalytic activity">
    <reaction evidence="14">
        <text>1,2-dibutyryl-sn-glycero-3-phospho-(1D-myo-inositol-5-phosphate) + H2O = 1,2-dibutyryl-sn-glycero-3-phospho-(1D-myo-inositol) + phosphate</text>
        <dbReference type="Rhea" id="RHEA:42584"/>
        <dbReference type="ChEBI" id="CHEBI:15377"/>
        <dbReference type="ChEBI" id="CHEBI:43474"/>
        <dbReference type="ChEBI" id="CHEBI:82605"/>
        <dbReference type="ChEBI" id="CHEBI:82606"/>
    </reaction>
    <physiologicalReaction direction="left-to-right" evidence="14">
        <dbReference type="Rhea" id="RHEA:42585"/>
    </physiologicalReaction>
</comment>
<evidence type="ECO:0000256" key="13">
    <source>
        <dbReference type="ARBA" id="ARBA00051818"/>
    </source>
</evidence>
<keyword evidence="9" id="KW-1208">Phospholipid metabolism</keyword>
<dbReference type="PANTHER" id="PTHR46274:SF6">
    <property type="entry name" value="TYR_PHOSPHATASE_2 DOMAIN-CONTAINING PROTEIN"/>
    <property type="match status" value="1"/>
</dbReference>
<evidence type="ECO:0000256" key="1">
    <source>
        <dbReference type="ARBA" id="ARBA00004370"/>
    </source>
</evidence>
<evidence type="ECO:0000256" key="2">
    <source>
        <dbReference type="ARBA" id="ARBA00005189"/>
    </source>
</evidence>
<keyword evidence="7" id="KW-0472">Membrane</keyword>
<dbReference type="GO" id="GO:0008654">
    <property type="term" value="P:phospholipid biosynthetic process"/>
    <property type="evidence" value="ECO:0007669"/>
    <property type="project" value="UniProtKB-KW"/>
</dbReference>
<evidence type="ECO:0000256" key="15">
    <source>
        <dbReference type="ARBA" id="ARBA00052632"/>
    </source>
</evidence>
<dbReference type="Gene3D" id="3.90.190.10">
    <property type="entry name" value="Protein tyrosine phosphatase superfamily"/>
    <property type="match status" value="1"/>
</dbReference>
<evidence type="ECO:0000256" key="9">
    <source>
        <dbReference type="ARBA" id="ARBA00023264"/>
    </source>
</evidence>
<organism evidence="20 21">
    <name type="scientific">Ditylenchus destructor</name>
    <dbReference type="NCBI Taxonomy" id="166010"/>
    <lineage>
        <taxon>Eukaryota</taxon>
        <taxon>Metazoa</taxon>
        <taxon>Ecdysozoa</taxon>
        <taxon>Nematoda</taxon>
        <taxon>Chromadorea</taxon>
        <taxon>Rhabditida</taxon>
        <taxon>Tylenchina</taxon>
        <taxon>Tylenchomorpha</taxon>
        <taxon>Sphaerularioidea</taxon>
        <taxon>Anguinidae</taxon>
        <taxon>Anguininae</taxon>
        <taxon>Ditylenchus</taxon>
    </lineage>
</organism>
<comment type="catalytic activity">
    <reaction evidence="16">
        <text>1,2-dioctanoyl-sn-glycero-3-phospho-(1D-myo-inositol-5-phosphate) + H2O = 1,2-dioctanoyl-sn-glycero-3-phospho-(1D-myo-inositol) + phosphate</text>
        <dbReference type="Rhea" id="RHEA:42308"/>
        <dbReference type="ChEBI" id="CHEBI:15377"/>
        <dbReference type="ChEBI" id="CHEBI:43474"/>
        <dbReference type="ChEBI" id="CHEBI:65221"/>
        <dbReference type="ChEBI" id="CHEBI:78911"/>
    </reaction>
    <physiologicalReaction direction="left-to-right" evidence="16">
        <dbReference type="Rhea" id="RHEA:42309"/>
    </physiologicalReaction>
</comment>
<comment type="catalytic activity">
    <reaction evidence="12">
        <text>a 1,2-diacyl-sn-glycero-3-phospho-(1'-sn-glycero-3'-phosphate) + H2O = a 1,2-diacyl-sn-glycero-3-phospho-(1'-sn-glycerol) + phosphate</text>
        <dbReference type="Rhea" id="RHEA:33751"/>
        <dbReference type="ChEBI" id="CHEBI:15377"/>
        <dbReference type="ChEBI" id="CHEBI:43474"/>
        <dbReference type="ChEBI" id="CHEBI:60110"/>
        <dbReference type="ChEBI" id="CHEBI:64716"/>
        <dbReference type="EC" id="3.1.3.27"/>
    </reaction>
    <physiologicalReaction direction="left-to-right" evidence="12">
        <dbReference type="Rhea" id="RHEA:33752"/>
    </physiologicalReaction>
</comment>
<evidence type="ECO:0000259" key="19">
    <source>
        <dbReference type="PROSITE" id="PS50056"/>
    </source>
</evidence>
<comment type="catalytic activity">
    <reaction evidence="13">
        <text>a 1-acyl-2-hexanoyl-sn-glycero-3-phospho-(1D-myo-inositol-5-phosphate) + H2O = a 1-acyl-2-hexanoyl-sn-glycero-3-phospho-(1D-myo-inositol) + phosphate</text>
        <dbReference type="Rhea" id="RHEA:42320"/>
        <dbReference type="ChEBI" id="CHEBI:15377"/>
        <dbReference type="ChEBI" id="CHEBI:43474"/>
        <dbReference type="ChEBI" id="CHEBI:78930"/>
        <dbReference type="ChEBI" id="CHEBI:78931"/>
    </reaction>
    <physiologicalReaction direction="left-to-right" evidence="13">
        <dbReference type="Rhea" id="RHEA:42321"/>
    </physiologicalReaction>
</comment>
<keyword evidence="5" id="KW-0904">Protein phosphatase</keyword>
<evidence type="ECO:0000256" key="4">
    <source>
        <dbReference type="ARBA" id="ARBA00022801"/>
    </source>
</evidence>
<sequence>MLGPFAFYPTLGYNLLRNYLQPLKWSWYNRIDDDVILGALPFKSMVEDLKREKVGGVVCCVEEYELNAPNAMQPSDWEKNEIKFHHIPMQDFTGSTSRQNVQKAVKFIEGVAAEGKTCYVHCKAGRTRSATIVTCYLMKKHDYLPNVAIELMKLKRPQVILHDAHWRTVNEFRRFLDKRRNSSVSSTSSV</sequence>
<dbReference type="InterPro" id="IPR020422">
    <property type="entry name" value="TYR_PHOSPHATASE_DUAL_dom"/>
</dbReference>
<comment type="pathway">
    <text evidence="2">Lipid metabolism.</text>
</comment>
<evidence type="ECO:0000256" key="6">
    <source>
        <dbReference type="ARBA" id="ARBA00023098"/>
    </source>
</evidence>
<dbReference type="GO" id="GO:0016020">
    <property type="term" value="C:membrane"/>
    <property type="evidence" value="ECO:0007669"/>
    <property type="project" value="UniProtKB-SubCell"/>
</dbReference>
<dbReference type="PROSITE" id="PS50056">
    <property type="entry name" value="TYR_PHOSPHATASE_2"/>
    <property type="match status" value="1"/>
</dbReference>
<evidence type="ECO:0000256" key="14">
    <source>
        <dbReference type="ARBA" id="ARBA00052505"/>
    </source>
</evidence>
<dbReference type="PROSITE" id="PS50054">
    <property type="entry name" value="TYR_PHOSPHATASE_DUAL"/>
    <property type="match status" value="1"/>
</dbReference>
<dbReference type="AlphaFoldDB" id="A0AAD4N8P6"/>
<evidence type="ECO:0000256" key="16">
    <source>
        <dbReference type="ARBA" id="ARBA00052780"/>
    </source>
</evidence>
<evidence type="ECO:0000256" key="10">
    <source>
        <dbReference type="ARBA" id="ARBA00024192"/>
    </source>
</evidence>
<reference evidence="20" key="1">
    <citation type="submission" date="2022-01" db="EMBL/GenBank/DDBJ databases">
        <title>Genome Sequence Resource for Two Populations of Ditylenchus destructor, the Migratory Endoparasitic Phytonematode.</title>
        <authorList>
            <person name="Zhang H."/>
            <person name="Lin R."/>
            <person name="Xie B."/>
        </authorList>
    </citation>
    <scope>NUCLEOTIDE SEQUENCE</scope>
    <source>
        <strain evidence="20">BazhouSP</strain>
    </source>
</reference>
<evidence type="ECO:0000259" key="18">
    <source>
        <dbReference type="PROSITE" id="PS50054"/>
    </source>
</evidence>
<evidence type="ECO:0000256" key="12">
    <source>
        <dbReference type="ARBA" id="ARBA00050944"/>
    </source>
</evidence>
<name>A0AAD4N8P6_9BILA</name>
<dbReference type="InterPro" id="IPR044596">
    <property type="entry name" value="PTPMT1-like"/>
</dbReference>
<protein>
    <recommendedName>
        <fullName evidence="17">Phosphatidylglycerophosphatase and protein-tyrosine phosphatase 1</fullName>
        <ecNumber evidence="11">3.1.3.27</ecNumber>
    </recommendedName>
</protein>
<keyword evidence="3" id="KW-0444">Lipid biosynthesis</keyword>
<evidence type="ECO:0000256" key="3">
    <source>
        <dbReference type="ARBA" id="ARBA00022516"/>
    </source>
</evidence>
<keyword evidence="6" id="KW-0443">Lipid metabolism</keyword>
<dbReference type="Pfam" id="PF00782">
    <property type="entry name" value="DSPc"/>
    <property type="match status" value="1"/>
</dbReference>
<keyword evidence="4" id="KW-0378">Hydrolase</keyword>
<accession>A0AAD4N8P6</accession>
<comment type="subcellular location">
    <subcellularLocation>
        <location evidence="1">Membrane</location>
    </subcellularLocation>
</comment>
<dbReference type="CDD" id="cd14524">
    <property type="entry name" value="PTPMT1"/>
    <property type="match status" value="1"/>
</dbReference>
<proteinExistence type="predicted"/>
<dbReference type="InterPro" id="IPR016130">
    <property type="entry name" value="Tyr_Pase_AS"/>
</dbReference>
<dbReference type="GO" id="GO:0008962">
    <property type="term" value="F:phosphatidylglycerophosphatase activity"/>
    <property type="evidence" value="ECO:0007669"/>
    <property type="project" value="UniProtKB-EC"/>
</dbReference>
<dbReference type="GO" id="GO:0004721">
    <property type="term" value="F:phosphoprotein phosphatase activity"/>
    <property type="evidence" value="ECO:0007669"/>
    <property type="project" value="UniProtKB-KW"/>
</dbReference>
<dbReference type="PROSITE" id="PS00383">
    <property type="entry name" value="TYR_PHOSPHATASE_1"/>
    <property type="match status" value="1"/>
</dbReference>
<comment type="catalytic activity">
    <reaction evidence="15">
        <text>1,2-di-(9Z-octadecenoyl)-sn-glycero-3-phospho-(1'-sn-glycerol-3'-phosphate) + H2O = 1,2-di-(9Z-octadecenoyl)-sn-glycero-3-phospho-(1'-sn-glycerol) + phosphate</text>
        <dbReference type="Rhea" id="RHEA:42304"/>
        <dbReference type="ChEBI" id="CHEBI:15377"/>
        <dbReference type="ChEBI" id="CHEBI:43474"/>
        <dbReference type="ChEBI" id="CHEBI:75163"/>
        <dbReference type="ChEBI" id="CHEBI:78907"/>
    </reaction>
    <physiologicalReaction direction="left-to-right" evidence="15">
        <dbReference type="Rhea" id="RHEA:42305"/>
    </physiologicalReaction>
</comment>
<evidence type="ECO:0000256" key="7">
    <source>
        <dbReference type="ARBA" id="ARBA00023136"/>
    </source>
</evidence>
<comment type="caution">
    <text evidence="20">The sequence shown here is derived from an EMBL/GenBank/DDBJ whole genome shotgun (WGS) entry which is preliminary data.</text>
</comment>
<dbReference type="EC" id="3.1.3.27" evidence="11"/>
<keyword evidence="21" id="KW-1185">Reference proteome</keyword>
<gene>
    <name evidence="20" type="ORF">DdX_05278</name>
</gene>
<evidence type="ECO:0000256" key="8">
    <source>
        <dbReference type="ARBA" id="ARBA00023209"/>
    </source>
</evidence>
<dbReference type="EMBL" id="JAKKPZ010000006">
    <property type="protein sequence ID" value="KAI1719918.1"/>
    <property type="molecule type" value="Genomic_DNA"/>
</dbReference>
<feature type="domain" description="Tyrosine-protein phosphatase" evidence="18">
    <location>
        <begin position="27"/>
        <end position="178"/>
    </location>
</feature>
<dbReference type="PANTHER" id="PTHR46274">
    <property type="entry name" value="PHOSPHATIDYLINOSITOL PHOSPHATASE"/>
    <property type="match status" value="1"/>
</dbReference>
<dbReference type="InterPro" id="IPR000387">
    <property type="entry name" value="Tyr_Pase_dom"/>
</dbReference>
<dbReference type="Proteomes" id="UP001201812">
    <property type="component" value="Unassembled WGS sequence"/>
</dbReference>
<evidence type="ECO:0000256" key="11">
    <source>
        <dbReference type="ARBA" id="ARBA00024224"/>
    </source>
</evidence>
<dbReference type="SUPFAM" id="SSF52799">
    <property type="entry name" value="(Phosphotyrosine protein) phosphatases II"/>
    <property type="match status" value="1"/>
</dbReference>
<evidence type="ECO:0000313" key="20">
    <source>
        <dbReference type="EMBL" id="KAI1719918.1"/>
    </source>
</evidence>
<comment type="pathway">
    <text evidence="10">Phospholipid metabolism; phosphatidylglycerol biosynthesis; phosphatidylglycerol from CDP-diacylglycerol: step 2/2.</text>
</comment>
<feature type="domain" description="Tyrosine specific protein phosphatases" evidence="19">
    <location>
        <begin position="99"/>
        <end position="167"/>
    </location>
</feature>
<evidence type="ECO:0000313" key="21">
    <source>
        <dbReference type="Proteomes" id="UP001201812"/>
    </source>
</evidence>
<evidence type="ECO:0000256" key="5">
    <source>
        <dbReference type="ARBA" id="ARBA00022912"/>
    </source>
</evidence>
<evidence type="ECO:0000256" key="17">
    <source>
        <dbReference type="ARBA" id="ARBA00069309"/>
    </source>
</evidence>
<dbReference type="FunFam" id="3.90.190.10:FF:000060">
    <property type="entry name" value="Phosphatidylglycerophosphatase and protein-tyrosine phosphatase 1"/>
    <property type="match status" value="1"/>
</dbReference>
<dbReference type="InterPro" id="IPR000340">
    <property type="entry name" value="Dual-sp_phosphatase_cat-dom"/>
</dbReference>
<dbReference type="SMART" id="SM00195">
    <property type="entry name" value="DSPc"/>
    <property type="match status" value="1"/>
</dbReference>